<keyword evidence="1" id="KW-0472">Membrane</keyword>
<dbReference type="OrthoDB" id="1491387at2"/>
<keyword evidence="1" id="KW-0812">Transmembrane</keyword>
<feature type="transmembrane region" description="Helical" evidence="1">
    <location>
        <begin position="188"/>
        <end position="210"/>
    </location>
</feature>
<feature type="transmembrane region" description="Helical" evidence="1">
    <location>
        <begin position="73"/>
        <end position="95"/>
    </location>
</feature>
<feature type="transmembrane region" description="Helical" evidence="1">
    <location>
        <begin position="266"/>
        <end position="291"/>
    </location>
</feature>
<evidence type="ECO:0000313" key="2">
    <source>
        <dbReference type="EMBL" id="TAA25787.1"/>
    </source>
</evidence>
<name>A0A4Q8LAY6_9GAMM</name>
<evidence type="ECO:0000256" key="1">
    <source>
        <dbReference type="SAM" id="Phobius"/>
    </source>
</evidence>
<keyword evidence="1" id="KW-1133">Transmembrane helix</keyword>
<proteinExistence type="predicted"/>
<dbReference type="Proteomes" id="UP000292627">
    <property type="component" value="Unassembled WGS sequence"/>
</dbReference>
<organism evidence="2 3">
    <name type="scientific">Pseudoxanthomonas winnipegensis</name>
    <dbReference type="NCBI Taxonomy" id="2480810"/>
    <lineage>
        <taxon>Bacteria</taxon>
        <taxon>Pseudomonadati</taxon>
        <taxon>Pseudomonadota</taxon>
        <taxon>Gammaproteobacteria</taxon>
        <taxon>Lysobacterales</taxon>
        <taxon>Lysobacteraceae</taxon>
        <taxon>Pseudoxanthomonas</taxon>
    </lineage>
</organism>
<dbReference type="AlphaFoldDB" id="A0A4Q8LAY6"/>
<evidence type="ECO:0000313" key="3">
    <source>
        <dbReference type="Proteomes" id="UP000292627"/>
    </source>
</evidence>
<feature type="transmembrane region" description="Helical" evidence="1">
    <location>
        <begin position="35"/>
        <end position="53"/>
    </location>
</feature>
<accession>A0A4Q8LAY6</accession>
<feature type="transmembrane region" description="Helical" evidence="1">
    <location>
        <begin position="149"/>
        <end position="182"/>
    </location>
</feature>
<dbReference type="EMBL" id="SHMC01000003">
    <property type="protein sequence ID" value="TAA25787.1"/>
    <property type="molecule type" value="Genomic_DNA"/>
</dbReference>
<protein>
    <submittedName>
        <fullName evidence="2">Uncharacterized protein</fullName>
    </submittedName>
</protein>
<reference evidence="2 3" key="1">
    <citation type="submission" date="2019-02" db="EMBL/GenBank/DDBJ databases">
        <title>WGS of Pseudoxanthomonas species novum from clinical isolates.</title>
        <authorList>
            <person name="Bernier A.-M."/>
            <person name="Bernard K."/>
            <person name="Vachon A."/>
        </authorList>
    </citation>
    <scope>NUCLEOTIDE SEQUENCE [LARGE SCALE GENOMIC DNA]</scope>
    <source>
        <strain evidence="2 3">NML171200</strain>
    </source>
</reference>
<comment type="caution">
    <text evidence="2">The sequence shown here is derived from an EMBL/GenBank/DDBJ whole genome shotgun (WGS) entry which is preliminary data.</text>
</comment>
<gene>
    <name evidence="2" type="ORF">EA660_10155</name>
</gene>
<dbReference type="RefSeq" id="WP_130551405.1">
    <property type="nucleotide sequence ID" value="NZ_SHMC01000003.1"/>
</dbReference>
<sequence length="466" mass="51288">MSHTDQAVQDGDADMPAGRRISFERLRERTDELELLISGLLAFALLTLPPRLFEAWVGSELHAEGATWYVLQFAFNIGVGLSYALGFAFLVHLAIRGYWVGLVGLKSHFPGGIRWERLSAMGPVSRRFYRGAIGDLGQVIDRVDRTASVLFATTVLVALTLAWIGVLGLGLLIPATLIGLLFEDSERATFIAFAVPYVAFLLGGMAIFVLDKLVARRAQHDQPAQGLERAMDRLLRMFSTIALQRLGGPVQFTLQSNLGNRGFSAVYFLVLSAAMVIGGMQIVSSASFSLLSRYRVVTSEAVDHGMLSAHYESMRGPDDVMLRYPMIPSDRIEEGRLRVFIPHRPRLDNPRAEQACPTLAHGRNAAQGRAAADQAVACLAKIWTVTLDGRPVALTDFVPMERRDLGMRGLVGYLDLQGETPGRHDLRLLWNAGGGERGVQRQRDYFIPFWYDPQDAPPPAAKAADA</sequence>